<protein>
    <submittedName>
        <fullName evidence="2">Uncharacterized protein</fullName>
    </submittedName>
</protein>
<accession>A0ABS9J004</accession>
<gene>
    <name evidence="2" type="ORF">JM658_02890</name>
</gene>
<dbReference type="RefSeq" id="WP_236957721.1">
    <property type="nucleotide sequence ID" value="NZ_JAETXX010000001.1"/>
</dbReference>
<comment type="caution">
    <text evidence="2">The sequence shown here is derived from an EMBL/GenBank/DDBJ whole genome shotgun (WGS) entry which is preliminary data.</text>
</comment>
<keyword evidence="3" id="KW-1185">Reference proteome</keyword>
<sequence>MKVLTIILIIAAVAMIAFNVTMLDYNNLLEGDSLVAVIGIFAALCAILLLAIFYQSKKIQQKIKEKE</sequence>
<dbReference type="EMBL" id="JAETXX010000001">
    <property type="protein sequence ID" value="MCF8713761.1"/>
    <property type="molecule type" value="Genomic_DNA"/>
</dbReference>
<evidence type="ECO:0000256" key="1">
    <source>
        <dbReference type="SAM" id="Phobius"/>
    </source>
</evidence>
<keyword evidence="1" id="KW-0472">Membrane</keyword>
<evidence type="ECO:0000313" key="3">
    <source>
        <dbReference type="Proteomes" id="UP000829517"/>
    </source>
</evidence>
<keyword evidence="1" id="KW-1133">Transmembrane helix</keyword>
<reference evidence="2 3" key="1">
    <citation type="submission" date="2021-01" db="EMBL/GenBank/DDBJ databases">
        <title>Genome sequencing of Joostella atrarenae M1-2 (= KCTC 23194).</title>
        <authorList>
            <person name="Zakaria M.R."/>
            <person name="Lam M.Q."/>
            <person name="Chong C.S."/>
        </authorList>
    </citation>
    <scope>NUCLEOTIDE SEQUENCE [LARGE SCALE GENOMIC DNA]</scope>
    <source>
        <strain evidence="2 3">M1-2</strain>
    </source>
</reference>
<evidence type="ECO:0000313" key="2">
    <source>
        <dbReference type="EMBL" id="MCF8713761.1"/>
    </source>
</evidence>
<dbReference type="Proteomes" id="UP000829517">
    <property type="component" value="Unassembled WGS sequence"/>
</dbReference>
<keyword evidence="1" id="KW-0812">Transmembrane</keyword>
<feature type="transmembrane region" description="Helical" evidence="1">
    <location>
        <begin position="33"/>
        <end position="54"/>
    </location>
</feature>
<name>A0ABS9J004_9FLAO</name>
<proteinExistence type="predicted"/>
<organism evidence="2 3">
    <name type="scientific">Joostella atrarenae</name>
    <dbReference type="NCBI Taxonomy" id="679257"/>
    <lineage>
        <taxon>Bacteria</taxon>
        <taxon>Pseudomonadati</taxon>
        <taxon>Bacteroidota</taxon>
        <taxon>Flavobacteriia</taxon>
        <taxon>Flavobacteriales</taxon>
        <taxon>Flavobacteriaceae</taxon>
        <taxon>Joostella</taxon>
    </lineage>
</organism>